<dbReference type="Gene3D" id="1.10.238.10">
    <property type="entry name" value="EF-hand"/>
    <property type="match status" value="1"/>
</dbReference>
<protein>
    <recommendedName>
        <fullName evidence="4">EF-hand domain-containing protein</fullName>
    </recommendedName>
</protein>
<dbReference type="InterPro" id="IPR011992">
    <property type="entry name" value="EF-hand-dom_pair"/>
</dbReference>
<dbReference type="AlphaFoldDB" id="A0A143HGH2"/>
<dbReference type="KEGG" id="rst:ATY39_14725"/>
<evidence type="ECO:0008006" key="4">
    <source>
        <dbReference type="Google" id="ProtNLM"/>
    </source>
</evidence>
<feature type="compositionally biased region" description="Basic and acidic residues" evidence="1">
    <location>
        <begin position="217"/>
        <end position="228"/>
    </location>
</feature>
<keyword evidence="3" id="KW-1185">Reference proteome</keyword>
<sequence length="314" mass="34497">MNKKKLVGYVMSGALSVGVLSGIGSNVYAKTMSNSSDSSNTTQEQIQKIKAELKSKLAKLGVPLPEPTFKNSMLANLDDATKKKAQAILDKEKDDSLSHEEAQKQLIALGVNFPEHPGKGKFEAPLDNLDAATKKKAQAILDKEKDGSLSHEEAQKQLKALGVNFPEHPGKGKFEAPLDNLDAATKKKAQAILDKEKDGSLTREEAQKQLEALGVKFPEHPRKGKFESPLENLDAATKEKAQAILDKEKDGSLSHEEAQKQLKALGVKFPEQPKNKGNKELEKSLEKLDEKTKEKAQKLIDQAQEKIQKLEPKH</sequence>
<organism evidence="2 3">
    <name type="scientific">Rummeliibacillus stabekisii</name>
    <dbReference type="NCBI Taxonomy" id="241244"/>
    <lineage>
        <taxon>Bacteria</taxon>
        <taxon>Bacillati</taxon>
        <taxon>Bacillota</taxon>
        <taxon>Bacilli</taxon>
        <taxon>Bacillales</taxon>
        <taxon>Caryophanaceae</taxon>
        <taxon>Rummeliibacillus</taxon>
    </lineage>
</organism>
<dbReference type="Proteomes" id="UP000076021">
    <property type="component" value="Chromosome"/>
</dbReference>
<gene>
    <name evidence="2" type="ORF">ATY39_14725</name>
</gene>
<evidence type="ECO:0000313" key="3">
    <source>
        <dbReference type="Proteomes" id="UP000076021"/>
    </source>
</evidence>
<reference evidence="2 3" key="1">
    <citation type="journal article" date="2016" name="Genome Announc.">
        <title>Whole-Genome Sequence of Rummeliibacillus stabekisii Strain PP9 Isolated from Antarctic Soil.</title>
        <authorList>
            <person name="da Mota F.F."/>
            <person name="Vollu R.E."/>
            <person name="Jurelevicius D."/>
            <person name="Seldin L."/>
        </authorList>
    </citation>
    <scope>NUCLEOTIDE SEQUENCE [LARGE SCALE GENOMIC DNA]</scope>
    <source>
        <strain evidence="2 3">PP9</strain>
    </source>
</reference>
<feature type="region of interest" description="Disordered" evidence="1">
    <location>
        <begin position="262"/>
        <end position="297"/>
    </location>
</feature>
<dbReference type="EMBL" id="CP014806">
    <property type="protein sequence ID" value="AMX00560.1"/>
    <property type="molecule type" value="Genomic_DNA"/>
</dbReference>
<dbReference type="SUPFAM" id="SSF47473">
    <property type="entry name" value="EF-hand"/>
    <property type="match status" value="2"/>
</dbReference>
<dbReference type="OrthoDB" id="2963828at2"/>
<feature type="compositionally biased region" description="Basic and acidic residues" evidence="1">
    <location>
        <begin position="271"/>
        <end position="297"/>
    </location>
</feature>
<reference evidence="3" key="2">
    <citation type="submission" date="2016-03" db="EMBL/GenBank/DDBJ databases">
        <authorList>
            <person name="Ploux O."/>
        </authorList>
    </citation>
    <scope>NUCLEOTIDE SEQUENCE [LARGE SCALE GENOMIC DNA]</scope>
    <source>
        <strain evidence="3">PP9</strain>
    </source>
</reference>
<dbReference type="STRING" id="241244.ATY39_14725"/>
<dbReference type="RefSeq" id="WP_066791062.1">
    <property type="nucleotide sequence ID" value="NZ_CP014806.1"/>
</dbReference>
<proteinExistence type="predicted"/>
<accession>A0A143HGH2</accession>
<evidence type="ECO:0000256" key="1">
    <source>
        <dbReference type="SAM" id="MobiDB-lite"/>
    </source>
</evidence>
<evidence type="ECO:0000313" key="2">
    <source>
        <dbReference type="EMBL" id="AMX00560.1"/>
    </source>
</evidence>
<name>A0A143HGH2_9BACL</name>
<feature type="region of interest" description="Disordered" evidence="1">
    <location>
        <begin position="214"/>
        <end position="239"/>
    </location>
</feature>